<evidence type="ECO:0000259" key="4">
    <source>
        <dbReference type="PROSITE" id="PS50053"/>
    </source>
</evidence>
<gene>
    <name evidence="5" type="ORF">AK812_SmicGene1341</name>
</gene>
<organism evidence="5 6">
    <name type="scientific">Symbiodinium microadriaticum</name>
    <name type="common">Dinoflagellate</name>
    <name type="synonym">Zooxanthella microadriatica</name>
    <dbReference type="NCBI Taxonomy" id="2951"/>
    <lineage>
        <taxon>Eukaryota</taxon>
        <taxon>Sar</taxon>
        <taxon>Alveolata</taxon>
        <taxon>Dinophyceae</taxon>
        <taxon>Suessiales</taxon>
        <taxon>Symbiodiniaceae</taxon>
        <taxon>Symbiodinium</taxon>
    </lineage>
</organism>
<sequence length="988" mass="108538">MGTASRTVTARLSSCAPNPRQATAALKRQHGEGVVAMLKTMGEEKLEPNVQHYNVSISTLGRSSHWQLSLHCFRLMEQRSIQKDTVTYNSSMSACSRGLNVRVLLYCTSISDGDRDLREGAEPATAMGDRSRSRSRDGPKDVASAAKAGNSEQEIVAVAIKQLPTDIRERLEKLFEEGLLKEGDLDLRAITVFASLNENLQSRVLNHMETERIYVANARSKSGFLIATCDKAKTGCLDARGLGAIDPWRTALVAMATPKQRQIELKSEQDWLDQKGETPIKINVDVSVVESELGMNSVTVELPLTETCAAVKAKLVAMGVRSIPANRMMLHDEPVGFFLKERFTFAYYNLSDGITLTLSQRKRAGSKFRRDHTVMPKRPKAPPPEKKPEPAPGAKAGLPSLPGLPELPSLPGLPGMPGMPGMARHHDRAWHLFTEMPKASILQDRYSYSSAMKVCSELQQWALVFSLLEDMKTRSILRDEVVYNTSISACEHEKWELGLELFGEMARRQLRRDAVSYNSVVSCCAKGAQWHLAAALFSEMEVQQIKKDAISFSSVISAAERGQHWAVALAVLQQMFHAKVAEDVIVYNAAISACKIKACVLVVGRVNPWLGDSWNAVACAESILVLLLVLTANPEEKICDLLSALANATGVQKSCLQLCRGSLVLDDRLREVQNRPAGEVLEPDTVEPESTASEGEQTKEGPNLVEPLEVVIVMRPPRHHMWPQTDGWTGCGGNPFGLARCSGLGNCSNHCRDCGARSHWRCCGCPDQNSEFCRPGTTSEQAKLNFESCYAAYDADLPPPKYVDAEISEKCSEWQRALSLLSALPARLLAPDAVSFGATSAASARAAKWEISIGLFHCAVQMNLASDAQMQSTAIQACGQRWKDTVKAQARFEANRTKQRKKGDLLRTLHSAFPPRRAQQWQRALEIFADGVGGRMAFNAILDAAETLEISRSLFELALRRGVYPGSHKAEDDDVLDPASHAQTGGFR</sequence>
<dbReference type="InterPro" id="IPR000626">
    <property type="entry name" value="Ubiquitin-like_dom"/>
</dbReference>
<reference evidence="5 6" key="1">
    <citation type="submission" date="2016-02" db="EMBL/GenBank/DDBJ databases">
        <title>Genome analysis of coral dinoflagellate symbionts highlights evolutionary adaptations to a symbiotic lifestyle.</title>
        <authorList>
            <person name="Aranda M."/>
            <person name="Li Y."/>
            <person name="Liew Y.J."/>
            <person name="Baumgarten S."/>
            <person name="Simakov O."/>
            <person name="Wilson M."/>
            <person name="Piel J."/>
            <person name="Ashoor H."/>
            <person name="Bougouffa S."/>
            <person name="Bajic V.B."/>
            <person name="Ryu T."/>
            <person name="Ravasi T."/>
            <person name="Bayer T."/>
            <person name="Micklem G."/>
            <person name="Kim H."/>
            <person name="Bhak J."/>
            <person name="Lajeunesse T.C."/>
            <person name="Voolstra C.R."/>
        </authorList>
    </citation>
    <scope>NUCLEOTIDE SEQUENCE [LARGE SCALE GENOMIC DNA]</scope>
    <source>
        <strain evidence="5 6">CCMP2467</strain>
    </source>
</reference>
<dbReference type="Pfam" id="PF18360">
    <property type="entry name" value="hnRNP_Q_AcD"/>
    <property type="match status" value="1"/>
</dbReference>
<keyword evidence="6" id="KW-1185">Reference proteome</keyword>
<dbReference type="SUPFAM" id="SSF54236">
    <property type="entry name" value="Ubiquitin-like"/>
    <property type="match status" value="1"/>
</dbReference>
<evidence type="ECO:0000313" key="5">
    <source>
        <dbReference type="EMBL" id="OLQ14566.1"/>
    </source>
</evidence>
<dbReference type="NCBIfam" id="TIGR00756">
    <property type="entry name" value="PPR"/>
    <property type="match status" value="1"/>
</dbReference>
<feature type="compositionally biased region" description="Basic residues" evidence="3">
    <location>
        <begin position="362"/>
        <end position="380"/>
    </location>
</feature>
<dbReference type="InterPro" id="IPR029071">
    <property type="entry name" value="Ubiquitin-like_domsf"/>
</dbReference>
<feature type="domain" description="Ubiquitin-like" evidence="4">
    <location>
        <begin position="282"/>
        <end position="365"/>
    </location>
</feature>
<dbReference type="Pfam" id="PF13812">
    <property type="entry name" value="PPR_3"/>
    <property type="match status" value="1"/>
</dbReference>
<dbReference type="PROSITE" id="PS51375">
    <property type="entry name" value="PPR"/>
    <property type="match status" value="1"/>
</dbReference>
<evidence type="ECO:0000256" key="1">
    <source>
        <dbReference type="ARBA" id="ARBA00022737"/>
    </source>
</evidence>
<dbReference type="InterPro" id="IPR002885">
    <property type="entry name" value="PPR_rpt"/>
</dbReference>
<dbReference type="Gene3D" id="1.25.40.10">
    <property type="entry name" value="Tetratricopeptide repeat domain"/>
    <property type="match status" value="3"/>
</dbReference>
<feature type="region of interest" description="Disordered" evidence="3">
    <location>
        <begin position="117"/>
        <end position="148"/>
    </location>
</feature>
<dbReference type="CDD" id="cd21039">
    <property type="entry name" value="NURR"/>
    <property type="match status" value="1"/>
</dbReference>
<evidence type="ECO:0000256" key="3">
    <source>
        <dbReference type="SAM" id="MobiDB-lite"/>
    </source>
</evidence>
<feature type="repeat" description="PPR" evidence="2">
    <location>
        <begin position="513"/>
        <end position="547"/>
    </location>
</feature>
<evidence type="ECO:0000256" key="2">
    <source>
        <dbReference type="PROSITE-ProRule" id="PRU00708"/>
    </source>
</evidence>
<feature type="compositionally biased region" description="Basic and acidic residues" evidence="3">
    <location>
        <begin position="129"/>
        <end position="140"/>
    </location>
</feature>
<proteinExistence type="predicted"/>
<comment type="caution">
    <text evidence="5">The sequence shown here is derived from an EMBL/GenBank/DDBJ whole genome shotgun (WGS) entry which is preliminary data.</text>
</comment>
<accession>A0A1Q9F4G9</accession>
<dbReference type="OrthoDB" id="447637at2759"/>
<dbReference type="InterPro" id="IPR041337">
    <property type="entry name" value="hnRNP_Q_AcD"/>
</dbReference>
<feature type="region of interest" description="Disordered" evidence="3">
    <location>
        <begin position="676"/>
        <end position="701"/>
    </location>
</feature>
<dbReference type="AlphaFoldDB" id="A0A1Q9F4G9"/>
<dbReference type="Gene3D" id="3.10.20.90">
    <property type="entry name" value="Phosphatidylinositol 3-kinase Catalytic Subunit, Chain A, domain 1"/>
    <property type="match status" value="1"/>
</dbReference>
<evidence type="ECO:0000313" key="6">
    <source>
        <dbReference type="Proteomes" id="UP000186817"/>
    </source>
</evidence>
<feature type="region of interest" description="Disordered" evidence="3">
    <location>
        <begin position="362"/>
        <end position="407"/>
    </location>
</feature>
<name>A0A1Q9F4G9_SYMMI</name>
<protein>
    <submittedName>
        <fullName evidence="5">Pentatricopeptide repeat-containing protein, chloroplastic</fullName>
    </submittedName>
</protein>
<dbReference type="EMBL" id="LSRX01000014">
    <property type="protein sequence ID" value="OLQ14566.1"/>
    <property type="molecule type" value="Genomic_DNA"/>
</dbReference>
<dbReference type="PROSITE" id="PS50053">
    <property type="entry name" value="UBIQUITIN_2"/>
    <property type="match status" value="1"/>
</dbReference>
<feature type="compositionally biased region" description="Low complexity" evidence="3">
    <location>
        <begin position="392"/>
        <end position="407"/>
    </location>
</feature>
<feature type="region of interest" description="Disordered" evidence="3">
    <location>
        <begin position="967"/>
        <end position="988"/>
    </location>
</feature>
<keyword evidence="1" id="KW-0677">Repeat</keyword>
<dbReference type="InterPro" id="IPR011990">
    <property type="entry name" value="TPR-like_helical_dom_sf"/>
</dbReference>
<dbReference type="PANTHER" id="PTHR47447">
    <property type="entry name" value="OS03G0856100 PROTEIN"/>
    <property type="match status" value="1"/>
</dbReference>
<dbReference type="Proteomes" id="UP000186817">
    <property type="component" value="Unassembled WGS sequence"/>
</dbReference>
<dbReference type="PANTHER" id="PTHR47447:SF17">
    <property type="entry name" value="OS12G0638900 PROTEIN"/>
    <property type="match status" value="1"/>
</dbReference>